<dbReference type="AlphaFoldDB" id="B6WRV8"/>
<comment type="caution">
    <text evidence="2">The sequence shown here is derived from an EMBL/GenBank/DDBJ whole genome shotgun (WGS) entry which is preliminary data.</text>
</comment>
<sequence length="54" mass="5897">MRRARKRLAAAGHQAGAKRRPAPAVFAGRDRPVGLLGELYALSAELETDGVRRR</sequence>
<accession>B6WRV8</accession>
<protein>
    <submittedName>
        <fullName evidence="2">Uncharacterized protein</fullName>
    </submittedName>
</protein>
<evidence type="ECO:0000313" key="3">
    <source>
        <dbReference type="Proteomes" id="UP000003676"/>
    </source>
</evidence>
<evidence type="ECO:0000313" key="2">
    <source>
        <dbReference type="EMBL" id="EEB34311.1"/>
    </source>
</evidence>
<proteinExistence type="predicted"/>
<feature type="region of interest" description="Disordered" evidence="1">
    <location>
        <begin position="1"/>
        <end position="22"/>
    </location>
</feature>
<reference evidence="2 3" key="2">
    <citation type="submission" date="2008-10" db="EMBL/GenBank/DDBJ databases">
        <authorList>
            <person name="Fulton L."/>
            <person name="Clifton S."/>
            <person name="Fulton B."/>
            <person name="Xu J."/>
            <person name="Minx P."/>
            <person name="Pepin K.H."/>
            <person name="Johnson M."/>
            <person name="Bhonagiri V."/>
            <person name="Nash W.E."/>
            <person name="Mardis E.R."/>
            <person name="Wilson R.K."/>
        </authorList>
    </citation>
    <scope>NUCLEOTIDE SEQUENCE [LARGE SCALE GENOMIC DNA]</scope>
    <source>
        <strain evidence="2 3">ATCC 29098</strain>
    </source>
</reference>
<dbReference type="Proteomes" id="UP000003676">
    <property type="component" value="Unassembled WGS sequence"/>
</dbReference>
<evidence type="ECO:0000256" key="1">
    <source>
        <dbReference type="SAM" id="MobiDB-lite"/>
    </source>
</evidence>
<dbReference type="EMBL" id="ABXU01000025">
    <property type="protein sequence ID" value="EEB34311.1"/>
    <property type="molecule type" value="Genomic_DNA"/>
</dbReference>
<gene>
    <name evidence="2" type="ORF">DESPIG_00801</name>
</gene>
<organism evidence="2 3">
    <name type="scientific">Desulfovibrio piger ATCC 29098</name>
    <dbReference type="NCBI Taxonomy" id="411464"/>
    <lineage>
        <taxon>Bacteria</taxon>
        <taxon>Pseudomonadati</taxon>
        <taxon>Thermodesulfobacteriota</taxon>
        <taxon>Desulfovibrionia</taxon>
        <taxon>Desulfovibrionales</taxon>
        <taxon>Desulfovibrionaceae</taxon>
        <taxon>Desulfovibrio</taxon>
    </lineage>
</organism>
<name>B6WRV8_9BACT</name>
<dbReference type="HOGENOM" id="CLU_3042768_0_0_7"/>
<reference evidence="2 3" key="1">
    <citation type="submission" date="2008-10" db="EMBL/GenBank/DDBJ databases">
        <title>Draft genome sequence of Desulvovibrio piger (ATCC 29098).</title>
        <authorList>
            <person name="Sudarsanam P."/>
            <person name="Ley R."/>
            <person name="Guruge J."/>
            <person name="Turnbaugh P.J."/>
            <person name="Mahowald M."/>
            <person name="Liep D."/>
            <person name="Gordon J."/>
        </authorList>
    </citation>
    <scope>NUCLEOTIDE SEQUENCE [LARGE SCALE GENOMIC DNA]</scope>
    <source>
        <strain evidence="2 3">ATCC 29098</strain>
    </source>
</reference>